<keyword evidence="5" id="KW-1185">Reference proteome</keyword>
<dbReference type="PROSITE" id="PS50164">
    <property type="entry name" value="GIY_YIG"/>
    <property type="match status" value="1"/>
</dbReference>
<evidence type="ECO:0000313" key="4">
    <source>
        <dbReference type="EMBL" id="GGE22018.1"/>
    </source>
</evidence>
<evidence type="ECO:0000313" key="5">
    <source>
        <dbReference type="Proteomes" id="UP000625210"/>
    </source>
</evidence>
<dbReference type="PANTHER" id="PTHR34477:SF1">
    <property type="entry name" value="UPF0213 PROTEIN YHBQ"/>
    <property type="match status" value="1"/>
</dbReference>
<proteinExistence type="inferred from homology"/>
<evidence type="ECO:0000256" key="2">
    <source>
        <dbReference type="SAM" id="MobiDB-lite"/>
    </source>
</evidence>
<reference evidence="4" key="1">
    <citation type="journal article" date="2014" name="Int. J. Syst. Evol. Microbiol.">
        <title>Complete genome sequence of Corynebacterium casei LMG S-19264T (=DSM 44701T), isolated from a smear-ripened cheese.</title>
        <authorList>
            <consortium name="US DOE Joint Genome Institute (JGI-PGF)"/>
            <person name="Walter F."/>
            <person name="Albersmeier A."/>
            <person name="Kalinowski J."/>
            <person name="Ruckert C."/>
        </authorList>
    </citation>
    <scope>NUCLEOTIDE SEQUENCE</scope>
    <source>
        <strain evidence="4">CGMCC 1.15179</strain>
    </source>
</reference>
<dbReference type="InterPro" id="IPR035901">
    <property type="entry name" value="GIY-YIG_endonuc_sf"/>
</dbReference>
<comment type="caution">
    <text evidence="4">The sequence shown here is derived from an EMBL/GenBank/DDBJ whole genome shotgun (WGS) entry which is preliminary data.</text>
</comment>
<dbReference type="Pfam" id="PF01541">
    <property type="entry name" value="GIY-YIG"/>
    <property type="match status" value="1"/>
</dbReference>
<feature type="region of interest" description="Disordered" evidence="2">
    <location>
        <begin position="90"/>
        <end position="112"/>
    </location>
</feature>
<dbReference type="PANTHER" id="PTHR34477">
    <property type="entry name" value="UPF0213 PROTEIN YHBQ"/>
    <property type="match status" value="1"/>
</dbReference>
<feature type="domain" description="GIY-YIG" evidence="3">
    <location>
        <begin position="23"/>
        <end position="98"/>
    </location>
</feature>
<organism evidence="4 5">
    <name type="scientific">Marinithermofilum abyssi</name>
    <dbReference type="NCBI Taxonomy" id="1571185"/>
    <lineage>
        <taxon>Bacteria</taxon>
        <taxon>Bacillati</taxon>
        <taxon>Bacillota</taxon>
        <taxon>Bacilli</taxon>
        <taxon>Bacillales</taxon>
        <taxon>Thermoactinomycetaceae</taxon>
        <taxon>Marinithermofilum</taxon>
    </lineage>
</organism>
<comment type="similarity">
    <text evidence="1">Belongs to the UPF0213 family.</text>
</comment>
<dbReference type="AlphaFoldDB" id="A0A8J2VC62"/>
<feature type="compositionally biased region" description="Basic and acidic residues" evidence="2">
    <location>
        <begin position="90"/>
        <end position="105"/>
    </location>
</feature>
<dbReference type="SUPFAM" id="SSF82771">
    <property type="entry name" value="GIY-YIG endonuclease"/>
    <property type="match status" value="1"/>
</dbReference>
<dbReference type="CDD" id="cd10456">
    <property type="entry name" value="GIY-YIG_UPF0213"/>
    <property type="match status" value="1"/>
</dbReference>
<dbReference type="InterPro" id="IPR050190">
    <property type="entry name" value="UPF0213_domain"/>
</dbReference>
<gene>
    <name evidence="4" type="ORF">GCM10011571_25160</name>
</gene>
<dbReference type="RefSeq" id="WP_308423161.1">
    <property type="nucleotide sequence ID" value="NZ_BMHQ01000008.1"/>
</dbReference>
<dbReference type="InterPro" id="IPR000305">
    <property type="entry name" value="GIY-YIG_endonuc"/>
</dbReference>
<protein>
    <recommendedName>
        <fullName evidence="3">GIY-YIG domain-containing protein</fullName>
    </recommendedName>
</protein>
<evidence type="ECO:0000256" key="1">
    <source>
        <dbReference type="ARBA" id="ARBA00007435"/>
    </source>
</evidence>
<accession>A0A8J2VC62</accession>
<dbReference type="Gene3D" id="3.40.1440.10">
    <property type="entry name" value="GIY-YIG endonuclease"/>
    <property type="match status" value="1"/>
</dbReference>
<sequence length="112" mass="12912">MSGKPDTFLSLVEEVTQLKDADKTYCVYILECKDGTLYTGITTDIERRLKQHEDGTGARYTRGRGPFTLRWVETGWNRSEALKREKMIKGMSRQQKDRLIAEGRKARVSPNQ</sequence>
<reference evidence="4" key="2">
    <citation type="submission" date="2020-09" db="EMBL/GenBank/DDBJ databases">
        <authorList>
            <person name="Sun Q."/>
            <person name="Zhou Y."/>
        </authorList>
    </citation>
    <scope>NUCLEOTIDE SEQUENCE</scope>
    <source>
        <strain evidence="4">CGMCC 1.15179</strain>
    </source>
</reference>
<evidence type="ECO:0000259" key="3">
    <source>
        <dbReference type="PROSITE" id="PS50164"/>
    </source>
</evidence>
<dbReference type="EMBL" id="BMHQ01000008">
    <property type="protein sequence ID" value="GGE22018.1"/>
    <property type="molecule type" value="Genomic_DNA"/>
</dbReference>
<name>A0A8J2VC62_9BACL</name>
<dbReference type="Proteomes" id="UP000625210">
    <property type="component" value="Unassembled WGS sequence"/>
</dbReference>